<proteinExistence type="predicted"/>
<reference evidence="3" key="4">
    <citation type="journal article" date="2008" name="Nucleic Acids Res.">
        <title>The rice annotation project database (RAP-DB): 2008 update.</title>
        <authorList>
            <consortium name="The rice annotation project (RAP)"/>
        </authorList>
    </citation>
    <scope>GENOME REANNOTATION</scope>
    <source>
        <strain evidence="3">cv. Nipponbare</strain>
    </source>
</reference>
<reference evidence="1" key="1">
    <citation type="submission" date="2001-12" db="EMBL/GenBank/DDBJ databases">
        <title>Oryza sativa nipponbare(GA3) genomic DNA, chromosome 8, PAC clone:P0543D10.</title>
        <authorList>
            <person name="Sasaki T."/>
            <person name="Matsumoto T."/>
            <person name="Yamamoto K."/>
        </authorList>
    </citation>
    <scope>NUCLEOTIDE SEQUENCE</scope>
</reference>
<organism evidence="2 3">
    <name type="scientific">Oryza sativa subsp. japonica</name>
    <name type="common">Rice</name>
    <dbReference type="NCBI Taxonomy" id="39947"/>
    <lineage>
        <taxon>Eukaryota</taxon>
        <taxon>Viridiplantae</taxon>
        <taxon>Streptophyta</taxon>
        <taxon>Embryophyta</taxon>
        <taxon>Tracheophyta</taxon>
        <taxon>Spermatophyta</taxon>
        <taxon>Magnoliopsida</taxon>
        <taxon>Liliopsida</taxon>
        <taxon>Poales</taxon>
        <taxon>Poaceae</taxon>
        <taxon>BOP clade</taxon>
        <taxon>Oryzoideae</taxon>
        <taxon>Oryzeae</taxon>
        <taxon>Oryzinae</taxon>
        <taxon>Oryza</taxon>
        <taxon>Oryza sativa</taxon>
    </lineage>
</organism>
<protein>
    <submittedName>
        <fullName evidence="2">Uncharacterized protein</fullName>
    </submittedName>
</protein>
<evidence type="ECO:0000313" key="1">
    <source>
        <dbReference type="EMBL" id="BAD09609.1"/>
    </source>
</evidence>
<evidence type="ECO:0000313" key="3">
    <source>
        <dbReference type="Proteomes" id="UP000000763"/>
    </source>
</evidence>
<evidence type="ECO:0000313" key="2">
    <source>
        <dbReference type="EMBL" id="BAD13224.1"/>
    </source>
</evidence>
<name>Q6YYW4_ORYSJ</name>
<dbReference type="EMBL" id="AP005544">
    <property type="protein sequence ID" value="BAD13224.1"/>
    <property type="molecule type" value="Genomic_DNA"/>
</dbReference>
<dbReference type="AlphaFoldDB" id="Q6YYW4"/>
<dbReference type="Proteomes" id="UP000000763">
    <property type="component" value="Chromosome 8"/>
</dbReference>
<dbReference type="EMBL" id="AP004587">
    <property type="protein sequence ID" value="BAD09609.1"/>
    <property type="molecule type" value="Genomic_DNA"/>
</dbReference>
<reference evidence="2" key="2">
    <citation type="submission" date="2002-07" db="EMBL/GenBank/DDBJ databases">
        <title>Oryza sativa nipponbare(GA3) genomic DNA, chromosome 8, PAC clone:P0604E01.</title>
        <authorList>
            <person name="Sasaki T."/>
            <person name="Matsumoto T."/>
            <person name="Katayose Y."/>
        </authorList>
    </citation>
    <scope>NUCLEOTIDE SEQUENCE</scope>
</reference>
<reference evidence="3" key="3">
    <citation type="journal article" date="2005" name="Nature">
        <title>The map-based sequence of the rice genome.</title>
        <authorList>
            <consortium name="International rice genome sequencing project (IRGSP)"/>
            <person name="Matsumoto T."/>
            <person name="Wu J."/>
            <person name="Kanamori H."/>
            <person name="Katayose Y."/>
            <person name="Fujisawa M."/>
            <person name="Namiki N."/>
            <person name="Mizuno H."/>
            <person name="Yamamoto K."/>
            <person name="Antonio B.A."/>
            <person name="Baba T."/>
            <person name="Sakata K."/>
            <person name="Nagamura Y."/>
            <person name="Aoki H."/>
            <person name="Arikawa K."/>
            <person name="Arita K."/>
            <person name="Bito T."/>
            <person name="Chiden Y."/>
            <person name="Fujitsuka N."/>
            <person name="Fukunaka R."/>
            <person name="Hamada M."/>
            <person name="Harada C."/>
            <person name="Hayashi A."/>
            <person name="Hijishita S."/>
            <person name="Honda M."/>
            <person name="Hosokawa S."/>
            <person name="Ichikawa Y."/>
            <person name="Idonuma A."/>
            <person name="Iijima M."/>
            <person name="Ikeda M."/>
            <person name="Ikeno M."/>
            <person name="Ito K."/>
            <person name="Ito S."/>
            <person name="Ito T."/>
            <person name="Ito Y."/>
            <person name="Ito Y."/>
            <person name="Iwabuchi A."/>
            <person name="Kamiya K."/>
            <person name="Karasawa W."/>
            <person name="Kurita K."/>
            <person name="Katagiri S."/>
            <person name="Kikuta A."/>
            <person name="Kobayashi H."/>
            <person name="Kobayashi N."/>
            <person name="Machita K."/>
            <person name="Maehara T."/>
            <person name="Masukawa M."/>
            <person name="Mizubayashi T."/>
            <person name="Mukai Y."/>
            <person name="Nagasaki H."/>
            <person name="Nagata Y."/>
            <person name="Naito S."/>
            <person name="Nakashima M."/>
            <person name="Nakama Y."/>
            <person name="Nakamichi Y."/>
            <person name="Nakamura M."/>
            <person name="Meguro A."/>
            <person name="Negishi M."/>
            <person name="Ohta I."/>
            <person name="Ohta T."/>
            <person name="Okamoto M."/>
            <person name="Ono N."/>
            <person name="Saji S."/>
            <person name="Sakaguchi M."/>
            <person name="Sakai K."/>
            <person name="Shibata M."/>
            <person name="Shimokawa T."/>
            <person name="Song J."/>
            <person name="Takazaki Y."/>
            <person name="Terasawa K."/>
            <person name="Tsugane M."/>
            <person name="Tsuji K."/>
            <person name="Ueda S."/>
            <person name="Waki K."/>
            <person name="Yamagata H."/>
            <person name="Yamamoto M."/>
            <person name="Yamamoto S."/>
            <person name="Yamane H."/>
            <person name="Yoshiki S."/>
            <person name="Yoshihara R."/>
            <person name="Yukawa K."/>
            <person name="Zhong H."/>
            <person name="Yano M."/>
            <person name="Yuan Q."/>
            <person name="Ouyang S."/>
            <person name="Liu J."/>
            <person name="Jones K.M."/>
            <person name="Gansberger K."/>
            <person name="Moffat K."/>
            <person name="Hill J."/>
            <person name="Bera J."/>
            <person name="Fadrosh D."/>
            <person name="Jin S."/>
            <person name="Johri S."/>
            <person name="Kim M."/>
            <person name="Overton L."/>
            <person name="Reardon M."/>
            <person name="Tsitrin T."/>
            <person name="Vuong H."/>
            <person name="Weaver B."/>
            <person name="Ciecko A."/>
            <person name="Tallon L."/>
            <person name="Jackson J."/>
            <person name="Pai G."/>
            <person name="Aken S.V."/>
            <person name="Utterback T."/>
            <person name="Reidmuller S."/>
            <person name="Feldblyum T."/>
            <person name="Hsiao J."/>
            <person name="Zismann V."/>
            <person name="Iobst S."/>
            <person name="de Vazeille A.R."/>
            <person name="Buell C.R."/>
            <person name="Ying K."/>
            <person name="Li Y."/>
            <person name="Lu T."/>
            <person name="Huang Y."/>
            <person name="Zhao Q."/>
            <person name="Feng Q."/>
            <person name="Zhang L."/>
            <person name="Zhu J."/>
            <person name="Weng Q."/>
            <person name="Mu J."/>
            <person name="Lu Y."/>
            <person name="Fan D."/>
            <person name="Liu Y."/>
            <person name="Guan J."/>
            <person name="Zhang Y."/>
            <person name="Yu S."/>
            <person name="Liu X."/>
            <person name="Zhang Y."/>
            <person name="Hong G."/>
            <person name="Han B."/>
            <person name="Choisne N."/>
            <person name="Demange N."/>
            <person name="Orjeda G."/>
            <person name="Samain S."/>
            <person name="Cattolico L."/>
            <person name="Pelletier E."/>
            <person name="Couloux A."/>
            <person name="Segurens B."/>
            <person name="Wincker P."/>
            <person name="D'Hont A."/>
            <person name="Scarpelli C."/>
            <person name="Weissenbach J."/>
            <person name="Salanoubat M."/>
            <person name="Quetier F."/>
            <person name="Yu Y."/>
            <person name="Kim H.R."/>
            <person name="Rambo T."/>
            <person name="Currie J."/>
            <person name="Collura K."/>
            <person name="Luo M."/>
            <person name="Yang T."/>
            <person name="Ammiraju J.S.S."/>
            <person name="Engler F."/>
            <person name="Soderlund C."/>
            <person name="Wing R.A."/>
            <person name="Palmer L.E."/>
            <person name="de la Bastide M."/>
            <person name="Spiegel L."/>
            <person name="Nascimento L."/>
            <person name="Zutavern T."/>
            <person name="O'Shaughnessy A."/>
            <person name="Dike S."/>
            <person name="Dedhia N."/>
            <person name="Preston R."/>
            <person name="Balija V."/>
            <person name="McCombie W.R."/>
            <person name="Chow T."/>
            <person name="Chen H."/>
            <person name="Chung M."/>
            <person name="Chen C."/>
            <person name="Shaw J."/>
            <person name="Wu H."/>
            <person name="Hsiao K."/>
            <person name="Chao Y."/>
            <person name="Chu M."/>
            <person name="Cheng C."/>
            <person name="Hour A."/>
            <person name="Lee P."/>
            <person name="Lin S."/>
            <person name="Lin Y."/>
            <person name="Liou J."/>
            <person name="Liu S."/>
            <person name="Hsing Y."/>
            <person name="Raghuvanshi S."/>
            <person name="Mohanty A."/>
            <person name="Bharti A.K."/>
            <person name="Gaur A."/>
            <person name="Gupta V."/>
            <person name="Kumar D."/>
            <person name="Ravi V."/>
            <person name="Vij S."/>
            <person name="Kapur A."/>
            <person name="Khurana P."/>
            <person name="Khurana P."/>
            <person name="Khurana J.P."/>
            <person name="Tyagi A.K."/>
            <person name="Gaikwad K."/>
            <person name="Singh A."/>
            <person name="Dalal V."/>
            <person name="Srivastava S."/>
            <person name="Dixit A."/>
            <person name="Pal A.K."/>
            <person name="Ghazi I.A."/>
            <person name="Yadav M."/>
            <person name="Pandit A."/>
            <person name="Bhargava A."/>
            <person name="Sureshbabu K."/>
            <person name="Batra K."/>
            <person name="Sharma T.R."/>
            <person name="Mohapatra T."/>
            <person name="Singh N.K."/>
            <person name="Messing J."/>
            <person name="Nelson A.B."/>
            <person name="Fuks G."/>
            <person name="Kavchok S."/>
            <person name="Keizer G."/>
            <person name="Linton E."/>
            <person name="Llaca V."/>
            <person name="Song R."/>
            <person name="Tanyolac B."/>
            <person name="Young S."/>
            <person name="Ho-Il K."/>
            <person name="Hahn J.H."/>
            <person name="Sangsakoo G."/>
            <person name="Vanavichit A."/>
            <person name="de Mattos Luiz.A.T."/>
            <person name="Zimmer P.D."/>
            <person name="Malone G."/>
            <person name="Dellagostin O."/>
            <person name="de Oliveira A.C."/>
            <person name="Bevan M."/>
            <person name="Bancroft I."/>
            <person name="Minx P."/>
            <person name="Cordum H."/>
            <person name="Wilson R."/>
            <person name="Cheng Z."/>
            <person name="Jin W."/>
            <person name="Jiang J."/>
            <person name="Leong S.A."/>
            <person name="Iwama H."/>
            <person name="Gojobori T."/>
            <person name="Itoh T."/>
            <person name="Niimura Y."/>
            <person name="Fujii Y."/>
            <person name="Habara T."/>
            <person name="Sakai H."/>
            <person name="Sato Y."/>
            <person name="Wilson G."/>
            <person name="Kumar K."/>
            <person name="McCouch S."/>
            <person name="Juretic N."/>
            <person name="Hoen D."/>
            <person name="Wright S."/>
            <person name="Bruskiewich R."/>
            <person name="Bureau T."/>
            <person name="Miyao A."/>
            <person name="Hirochika H."/>
            <person name="Nishikawa T."/>
            <person name="Kadowaki K."/>
            <person name="Sugiura M."/>
            <person name="Burr B."/>
            <person name="Sasaki T."/>
        </authorList>
    </citation>
    <scope>NUCLEOTIDE SEQUENCE [LARGE SCALE GENOMIC DNA]</scope>
    <source>
        <strain evidence="3">cv. Nipponbare</strain>
    </source>
</reference>
<sequence>MAAAALICRQRQPPLVELPLCPHAAARCFFVASLCSAPACRINGGRCRWIRPFGHESKHRQAQTIDAIRPPHEAIAEEGVA</sequence>
<gene>
    <name evidence="1" type="ORF">P0543D10.6</name>
    <name evidence="2" type="ORF">P0604E01.46</name>
</gene>
<accession>Q6YYW4</accession>